<gene>
    <name evidence="2" type="ORF">C8046_09810</name>
</gene>
<dbReference type="InterPro" id="IPR011044">
    <property type="entry name" value="Quino_amine_DH_bsu"/>
</dbReference>
<sequence length="595" mass="61582">MAEPDDVELPPAYDFSVGLPGFTTTPPATPRIPPAAPVPPVVASPSTPPPATPPTPPPSTTPDPSPGQVPPGRPPKRRNRRSSGPALYGTPPGVTAPGGTPPASTRRRGAAAPTTSAGPTGTTSPTPPPSRPSPPPPRKQRPYRLVGAAVGVTVAVVLVANNVGNEGGSGGVALPELPSTGSVLWSHDVESAALLVDDGMDGSTDYAVPDDALLAVGDRVVGRFTEDPWDETTPATVRAFDLADGDASDLVTMDRPRCVAVPEDLGRGGGLLACAGGIGGTTAMVTLDVATGAEVERFPLRSPVDLMTATTDGYVVLDRVDGETGATALRWYAADGTQRWSDDLEDLPDAVREEIVHQRDDGWRLAYTTELVAVGDGAALVAGSALAVVDESGVTASGDCRWGTVLAGSAVCSDLETGVTRGIAPSGALLWESEDVDLRSTLRTRAPILLTQEYLDNSFTDRSYRILDPVTGRAGPEILRGPDPVDVDGTAAVPVLTARPGSATSDEVATTEVSVLDPATGTIAWTTPVETERHPRVLVTEDRVLVARTFREWVVLDVRTGDVLGLLTGSGSFAAVVPGGALVHELFEIRRVDLG</sequence>
<protein>
    <submittedName>
        <fullName evidence="2">Uncharacterized protein</fullName>
    </submittedName>
</protein>
<dbReference type="EMBL" id="PYHR01000002">
    <property type="protein sequence ID" value="PWD50904.1"/>
    <property type="molecule type" value="Genomic_DNA"/>
</dbReference>
<dbReference type="RefSeq" id="WP_109229286.1">
    <property type="nucleotide sequence ID" value="NZ_PYHR01000002.1"/>
</dbReference>
<accession>A0A2U1ZVB0</accession>
<evidence type="ECO:0000313" key="2">
    <source>
        <dbReference type="EMBL" id="PWD50904.1"/>
    </source>
</evidence>
<dbReference type="AlphaFoldDB" id="A0A2U1ZVB0"/>
<reference evidence="2 3" key="1">
    <citation type="submission" date="2018-03" db="EMBL/GenBank/DDBJ databases">
        <title>Genome assembly of novel Miniimonas species PCH200.</title>
        <authorList>
            <person name="Thakur V."/>
            <person name="Kumar V."/>
            <person name="Singh D."/>
        </authorList>
    </citation>
    <scope>NUCLEOTIDE SEQUENCE [LARGE SCALE GENOMIC DNA]</scope>
    <source>
        <strain evidence="2 3">PCH200</strain>
    </source>
</reference>
<feature type="compositionally biased region" description="Pro residues" evidence="1">
    <location>
        <begin position="125"/>
        <end position="137"/>
    </location>
</feature>
<keyword evidence="3" id="KW-1185">Reference proteome</keyword>
<organism evidence="2 3">
    <name type="scientific">Serinibacter arcticus</name>
    <dbReference type="NCBI Taxonomy" id="1655435"/>
    <lineage>
        <taxon>Bacteria</taxon>
        <taxon>Bacillati</taxon>
        <taxon>Actinomycetota</taxon>
        <taxon>Actinomycetes</taxon>
        <taxon>Micrococcales</taxon>
        <taxon>Beutenbergiaceae</taxon>
        <taxon>Serinibacter</taxon>
    </lineage>
</organism>
<dbReference type="OrthoDB" id="5151272at2"/>
<feature type="region of interest" description="Disordered" evidence="1">
    <location>
        <begin position="1"/>
        <end position="142"/>
    </location>
</feature>
<dbReference type="PRINTS" id="PR01217">
    <property type="entry name" value="PRICHEXTENSN"/>
</dbReference>
<evidence type="ECO:0000256" key="1">
    <source>
        <dbReference type="SAM" id="MobiDB-lite"/>
    </source>
</evidence>
<proteinExistence type="predicted"/>
<dbReference type="Proteomes" id="UP000245166">
    <property type="component" value="Unassembled WGS sequence"/>
</dbReference>
<feature type="compositionally biased region" description="Low complexity" evidence="1">
    <location>
        <begin position="82"/>
        <end position="124"/>
    </location>
</feature>
<evidence type="ECO:0000313" key="3">
    <source>
        <dbReference type="Proteomes" id="UP000245166"/>
    </source>
</evidence>
<dbReference type="SUPFAM" id="SSF50969">
    <property type="entry name" value="YVTN repeat-like/Quinoprotein amine dehydrogenase"/>
    <property type="match status" value="1"/>
</dbReference>
<feature type="compositionally biased region" description="Pro residues" evidence="1">
    <location>
        <begin position="27"/>
        <end position="73"/>
    </location>
</feature>
<name>A0A2U1ZVB0_9MICO</name>
<comment type="caution">
    <text evidence="2">The sequence shown here is derived from an EMBL/GenBank/DDBJ whole genome shotgun (WGS) entry which is preliminary data.</text>
</comment>